<dbReference type="GO" id="GO:0071555">
    <property type="term" value="P:cell wall organization"/>
    <property type="evidence" value="ECO:0007669"/>
    <property type="project" value="UniProtKB-KW"/>
</dbReference>
<dbReference type="UniPathway" id="UPA00219"/>
<comment type="function">
    <text evidence="2 16">Cell wall formation.</text>
</comment>
<evidence type="ECO:0000313" key="18">
    <source>
        <dbReference type="EMBL" id="KKR91571.1"/>
    </source>
</evidence>
<keyword evidence="10 16" id="KW-0133">Cell shape</keyword>
<dbReference type="PATRIC" id="fig|1618635.3.peg.316"/>
<dbReference type="Gene3D" id="3.30.43.10">
    <property type="entry name" value="Uridine Diphospho-n-acetylenolpyruvylglucosamine Reductase, domain 2"/>
    <property type="match status" value="1"/>
</dbReference>
<dbReference type="SUPFAM" id="SSF56176">
    <property type="entry name" value="FAD-binding/transporter-associated domain-like"/>
    <property type="match status" value="1"/>
</dbReference>
<evidence type="ECO:0000256" key="4">
    <source>
        <dbReference type="ARBA" id="ARBA00004752"/>
    </source>
</evidence>
<accession>A0A0G0UVK3</accession>
<dbReference type="InterPro" id="IPR016167">
    <property type="entry name" value="FAD-bd_PCMH_sub1"/>
</dbReference>
<comment type="caution">
    <text evidence="18">The sequence shown here is derived from an EMBL/GenBank/DDBJ whole genome shotgun (WGS) entry which is preliminary data.</text>
</comment>
<reference evidence="18 19" key="1">
    <citation type="journal article" date="2015" name="Nature">
        <title>rRNA introns, odd ribosomes, and small enigmatic genomes across a large radiation of phyla.</title>
        <authorList>
            <person name="Brown C.T."/>
            <person name="Hug L.A."/>
            <person name="Thomas B.C."/>
            <person name="Sharon I."/>
            <person name="Castelle C.J."/>
            <person name="Singh A."/>
            <person name="Wilkins M.J."/>
            <person name="Williams K.H."/>
            <person name="Banfield J.F."/>
        </authorList>
    </citation>
    <scope>NUCLEOTIDE SEQUENCE [LARGE SCALE GENOMIC DNA]</scope>
</reference>
<dbReference type="InterPro" id="IPR016166">
    <property type="entry name" value="FAD-bd_PCMH"/>
</dbReference>
<dbReference type="InterPro" id="IPR036318">
    <property type="entry name" value="FAD-bd_PCMH-like_sf"/>
</dbReference>
<comment type="catalytic activity">
    <reaction evidence="15 16">
        <text>UDP-N-acetyl-alpha-D-muramate + NADP(+) = UDP-N-acetyl-3-O-(1-carboxyvinyl)-alpha-D-glucosamine + NADPH + H(+)</text>
        <dbReference type="Rhea" id="RHEA:12248"/>
        <dbReference type="ChEBI" id="CHEBI:15378"/>
        <dbReference type="ChEBI" id="CHEBI:57783"/>
        <dbReference type="ChEBI" id="CHEBI:58349"/>
        <dbReference type="ChEBI" id="CHEBI:68483"/>
        <dbReference type="ChEBI" id="CHEBI:70757"/>
        <dbReference type="EC" id="1.3.1.98"/>
    </reaction>
</comment>
<dbReference type="PANTHER" id="PTHR21071:SF4">
    <property type="entry name" value="UDP-N-ACETYLENOLPYRUVOYLGLUCOSAMINE REDUCTASE"/>
    <property type="match status" value="1"/>
</dbReference>
<comment type="pathway">
    <text evidence="4 16">Cell wall biogenesis; peptidoglycan biosynthesis.</text>
</comment>
<evidence type="ECO:0000256" key="15">
    <source>
        <dbReference type="ARBA" id="ARBA00048914"/>
    </source>
</evidence>
<dbReference type="NCBIfam" id="NF010480">
    <property type="entry name" value="PRK13905.1"/>
    <property type="match status" value="1"/>
</dbReference>
<evidence type="ECO:0000259" key="17">
    <source>
        <dbReference type="PROSITE" id="PS51387"/>
    </source>
</evidence>
<keyword evidence="7 16" id="KW-0285">Flavoprotein</keyword>
<dbReference type="GO" id="GO:0071949">
    <property type="term" value="F:FAD binding"/>
    <property type="evidence" value="ECO:0007669"/>
    <property type="project" value="InterPro"/>
</dbReference>
<evidence type="ECO:0000313" key="19">
    <source>
        <dbReference type="Proteomes" id="UP000034190"/>
    </source>
</evidence>
<evidence type="ECO:0000256" key="13">
    <source>
        <dbReference type="ARBA" id="ARBA00023306"/>
    </source>
</evidence>
<evidence type="ECO:0000256" key="12">
    <source>
        <dbReference type="ARBA" id="ARBA00023002"/>
    </source>
</evidence>
<dbReference type="InterPro" id="IPR016169">
    <property type="entry name" value="FAD-bd_PCMH_sub2"/>
</dbReference>
<dbReference type="Gene3D" id="3.30.465.10">
    <property type="match status" value="1"/>
</dbReference>
<keyword evidence="13 16" id="KW-0131">Cell cycle</keyword>
<evidence type="ECO:0000256" key="6">
    <source>
        <dbReference type="ARBA" id="ARBA00022618"/>
    </source>
</evidence>
<dbReference type="Gene3D" id="3.90.78.10">
    <property type="entry name" value="UDP-N-acetylenolpyruvoylglucosamine reductase, C-terminal domain"/>
    <property type="match status" value="1"/>
</dbReference>
<evidence type="ECO:0000256" key="3">
    <source>
        <dbReference type="ARBA" id="ARBA00004496"/>
    </source>
</evidence>
<evidence type="ECO:0000256" key="11">
    <source>
        <dbReference type="ARBA" id="ARBA00022984"/>
    </source>
</evidence>
<feature type="active site" evidence="16">
    <location>
        <position position="304"/>
    </location>
</feature>
<keyword evidence="8 16" id="KW-0274">FAD</keyword>
<evidence type="ECO:0000256" key="16">
    <source>
        <dbReference type="HAMAP-Rule" id="MF_00037"/>
    </source>
</evidence>
<keyword evidence="11 16" id="KW-0573">Peptidoglycan synthesis</keyword>
<evidence type="ECO:0000256" key="2">
    <source>
        <dbReference type="ARBA" id="ARBA00003921"/>
    </source>
</evidence>
<proteinExistence type="inferred from homology"/>
<comment type="subcellular location">
    <subcellularLocation>
        <location evidence="3 16">Cytoplasm</location>
    </subcellularLocation>
</comment>
<dbReference type="InterPro" id="IPR006094">
    <property type="entry name" value="Oxid_FAD_bind_N"/>
</dbReference>
<dbReference type="InterPro" id="IPR011601">
    <property type="entry name" value="MurB_C"/>
</dbReference>
<dbReference type="GO" id="GO:0009252">
    <property type="term" value="P:peptidoglycan biosynthetic process"/>
    <property type="evidence" value="ECO:0007669"/>
    <property type="project" value="UniProtKB-UniRule"/>
</dbReference>
<keyword evidence="14 16" id="KW-0961">Cell wall biogenesis/degradation</keyword>
<keyword evidence="5 16" id="KW-0963">Cytoplasm</keyword>
<evidence type="ECO:0000256" key="5">
    <source>
        <dbReference type="ARBA" id="ARBA00022490"/>
    </source>
</evidence>
<feature type="active site" evidence="16">
    <location>
        <position position="162"/>
    </location>
</feature>
<organism evidence="18 19">
    <name type="scientific">Candidatus Falkowbacteria bacterium GW2011_GWA2_41_14</name>
    <dbReference type="NCBI Taxonomy" id="1618635"/>
    <lineage>
        <taxon>Bacteria</taxon>
        <taxon>Candidatus Falkowiibacteriota</taxon>
    </lineage>
</organism>
<evidence type="ECO:0000256" key="9">
    <source>
        <dbReference type="ARBA" id="ARBA00022857"/>
    </source>
</evidence>
<dbReference type="Pfam" id="PF01565">
    <property type="entry name" value="FAD_binding_4"/>
    <property type="match status" value="1"/>
</dbReference>
<evidence type="ECO:0000256" key="8">
    <source>
        <dbReference type="ARBA" id="ARBA00022827"/>
    </source>
</evidence>
<evidence type="ECO:0000256" key="10">
    <source>
        <dbReference type="ARBA" id="ARBA00022960"/>
    </source>
</evidence>
<dbReference type="GO" id="GO:0008762">
    <property type="term" value="F:UDP-N-acetylmuramate dehydrogenase activity"/>
    <property type="evidence" value="ECO:0007669"/>
    <property type="project" value="UniProtKB-UniRule"/>
</dbReference>
<comment type="cofactor">
    <cofactor evidence="1 16">
        <name>FAD</name>
        <dbReference type="ChEBI" id="CHEBI:57692"/>
    </cofactor>
</comment>
<dbReference type="AlphaFoldDB" id="A0A0G0UVK3"/>
<keyword evidence="12 16" id="KW-0560">Oxidoreductase</keyword>
<gene>
    <name evidence="16" type="primary">murB</name>
    <name evidence="18" type="ORF">UU43_C0004G0019</name>
</gene>
<dbReference type="GO" id="GO:0008360">
    <property type="term" value="P:regulation of cell shape"/>
    <property type="evidence" value="ECO:0007669"/>
    <property type="project" value="UniProtKB-KW"/>
</dbReference>
<comment type="similarity">
    <text evidence="16">Belongs to the MurB family.</text>
</comment>
<dbReference type="GO" id="GO:0051301">
    <property type="term" value="P:cell division"/>
    <property type="evidence" value="ECO:0007669"/>
    <property type="project" value="UniProtKB-KW"/>
</dbReference>
<feature type="domain" description="FAD-binding PCMH-type" evidence="17">
    <location>
        <begin position="19"/>
        <end position="184"/>
    </location>
</feature>
<dbReference type="SUPFAM" id="SSF56194">
    <property type="entry name" value="Uridine diphospho-N-Acetylenolpyruvylglucosamine reductase, MurB, C-terminal domain"/>
    <property type="match status" value="1"/>
</dbReference>
<dbReference type="Proteomes" id="UP000034190">
    <property type="component" value="Unassembled WGS sequence"/>
</dbReference>
<dbReference type="GO" id="GO:0005829">
    <property type="term" value="C:cytosol"/>
    <property type="evidence" value="ECO:0007669"/>
    <property type="project" value="TreeGrafter"/>
</dbReference>
<dbReference type="Pfam" id="PF02873">
    <property type="entry name" value="MurB_C"/>
    <property type="match status" value="1"/>
</dbReference>
<evidence type="ECO:0000256" key="7">
    <source>
        <dbReference type="ARBA" id="ARBA00022630"/>
    </source>
</evidence>
<feature type="active site" description="Proton donor" evidence="16">
    <location>
        <position position="213"/>
    </location>
</feature>
<evidence type="ECO:0000256" key="14">
    <source>
        <dbReference type="ARBA" id="ARBA00023316"/>
    </source>
</evidence>
<protein>
    <recommendedName>
        <fullName evidence="16">UDP-N-acetylenolpyruvoylglucosamine reductase</fullName>
        <ecNumber evidence="16">1.3.1.98</ecNumber>
    </recommendedName>
    <alternativeName>
        <fullName evidence="16">UDP-N-acetylmuramate dehydrogenase</fullName>
    </alternativeName>
</protein>
<dbReference type="InterPro" id="IPR036635">
    <property type="entry name" value="MurB_C_sf"/>
</dbReference>
<name>A0A0G0UVK3_9BACT</name>
<sequence length="310" mass="33969">MTLNDFEQNVSLAQFTSFKVGGPAQYFYRAKTADDAIDAIVIARSQRIAYIVISGGSNIVVNDKGFDGLIVKMENATCEIAGAQVTAGAGLSMAVMAQKTVEAGLSGFEWAIGVPGKIGGSVYGNAGCFGRDMSMNLNQVRVIYEQDEAVWMDAKQCQFGYRDSLFKKHPEWIILEAEFEFEQGNPEQGRKKLLEYSAYRKEKQPQGVQTAGSFFKNPDISEISAEVLQDAQDAGVIRNNKIPAGWLIDRAGCLGKRIGNVGVSDKHGNFFVNHGAGTAEEIIMLASFVTQHVRDQFGVQLREEVHYIGF</sequence>
<keyword evidence="9 16" id="KW-0521">NADP</keyword>
<dbReference type="EC" id="1.3.1.98" evidence="16"/>
<evidence type="ECO:0000256" key="1">
    <source>
        <dbReference type="ARBA" id="ARBA00001974"/>
    </source>
</evidence>
<dbReference type="NCBIfam" id="TIGR00179">
    <property type="entry name" value="murB"/>
    <property type="match status" value="1"/>
</dbReference>
<keyword evidence="6 16" id="KW-0132">Cell division</keyword>
<dbReference type="PROSITE" id="PS51387">
    <property type="entry name" value="FAD_PCMH"/>
    <property type="match status" value="1"/>
</dbReference>
<dbReference type="PANTHER" id="PTHR21071">
    <property type="entry name" value="UDP-N-ACETYLENOLPYRUVOYLGLUCOSAMINE REDUCTASE"/>
    <property type="match status" value="1"/>
</dbReference>
<dbReference type="EMBL" id="LCAP01000004">
    <property type="protein sequence ID" value="KKR91571.1"/>
    <property type="molecule type" value="Genomic_DNA"/>
</dbReference>
<dbReference type="HAMAP" id="MF_00037">
    <property type="entry name" value="MurB"/>
    <property type="match status" value="1"/>
</dbReference>
<dbReference type="InterPro" id="IPR003170">
    <property type="entry name" value="MurB"/>
</dbReference>